<evidence type="ECO:0000313" key="1">
    <source>
        <dbReference type="EMBL" id="GHA27315.1"/>
    </source>
</evidence>
<keyword evidence="2" id="KW-1185">Reference proteome</keyword>
<dbReference type="Proteomes" id="UP000653644">
    <property type="component" value="Unassembled WGS sequence"/>
</dbReference>
<gene>
    <name evidence="1" type="ORF">GCM10010345_35050</name>
</gene>
<evidence type="ECO:0000313" key="2">
    <source>
        <dbReference type="Proteomes" id="UP000653644"/>
    </source>
</evidence>
<name>A0ABQ3CMK8_9ACTN</name>
<proteinExistence type="predicted"/>
<accession>A0ABQ3CMK8</accession>
<organism evidence="1 2">
    <name type="scientific">Streptomyces canarius</name>
    <dbReference type="NCBI Taxonomy" id="285453"/>
    <lineage>
        <taxon>Bacteria</taxon>
        <taxon>Bacillati</taxon>
        <taxon>Actinomycetota</taxon>
        <taxon>Actinomycetes</taxon>
        <taxon>Kitasatosporales</taxon>
        <taxon>Streptomycetaceae</taxon>
        <taxon>Streptomyces</taxon>
    </lineage>
</organism>
<dbReference type="EMBL" id="BMVN01000010">
    <property type="protein sequence ID" value="GHA27315.1"/>
    <property type="molecule type" value="Genomic_DNA"/>
</dbReference>
<protein>
    <submittedName>
        <fullName evidence="1">Uncharacterized protein</fullName>
    </submittedName>
</protein>
<reference evidence="2" key="1">
    <citation type="journal article" date="2019" name="Int. J. Syst. Evol. Microbiol.">
        <title>The Global Catalogue of Microorganisms (GCM) 10K type strain sequencing project: providing services to taxonomists for standard genome sequencing and annotation.</title>
        <authorList>
            <consortium name="The Broad Institute Genomics Platform"/>
            <consortium name="The Broad Institute Genome Sequencing Center for Infectious Disease"/>
            <person name="Wu L."/>
            <person name="Ma J."/>
        </authorList>
    </citation>
    <scope>NUCLEOTIDE SEQUENCE [LARGE SCALE GENOMIC DNA]</scope>
    <source>
        <strain evidence="2">JCM 4733</strain>
    </source>
</reference>
<comment type="caution">
    <text evidence="1">The sequence shown here is derived from an EMBL/GenBank/DDBJ whole genome shotgun (WGS) entry which is preliminary data.</text>
</comment>
<sequence length="117" mass="12023">MSETTAWRVTAEMLTVPGQAACSCEQETVTGGRRCTGYAAAISRATAQATSVSVASGRNGPCCSKLPTGRTATCADTPAPRVRTSCVVSVGTTPLTTPYAAVRAPEPLIFPRPFVSA</sequence>